<sequence>MPSASKKQEGFLQIAEELGLNPALDFELFWIAQEYLNAQLPEGWVAVTQDDNSIRYISESLRVNVRENPILPRYKRLVSIMLRWKERDEPPDEMTVLELLDPIERVMDVKEMAEYMGINPSRSPTSCGSQSSTCSRPSLPAGRSRSSRTGPSSTSTSRKDTAPMSTRTTSCSRTSSSASGRRTCLTAQYSRSTLSGP</sequence>
<organism evidence="2">
    <name type="scientific">Tetraselmis sp. GSL018</name>
    <dbReference type="NCBI Taxonomy" id="582737"/>
    <lineage>
        <taxon>Eukaryota</taxon>
        <taxon>Viridiplantae</taxon>
        <taxon>Chlorophyta</taxon>
        <taxon>core chlorophytes</taxon>
        <taxon>Chlorodendrophyceae</taxon>
        <taxon>Chlorodendrales</taxon>
        <taxon>Chlorodendraceae</taxon>
        <taxon>Tetraselmis</taxon>
    </lineage>
</organism>
<protein>
    <submittedName>
        <fullName evidence="2">Uncharacterized protein</fullName>
    </submittedName>
</protein>
<dbReference type="EMBL" id="GBEZ01010106">
    <property type="protein sequence ID" value="JAC75540.1"/>
    <property type="molecule type" value="Transcribed_RNA"/>
</dbReference>
<reference evidence="2" key="1">
    <citation type="submission" date="2014-05" db="EMBL/GenBank/DDBJ databases">
        <title>The transcriptome of the halophilic microalga Tetraselmis sp. GSL018 isolated from the Great Salt Lake, Utah.</title>
        <authorList>
            <person name="Jinkerson R.E."/>
            <person name="D'Adamo S."/>
            <person name="Posewitz M.C."/>
        </authorList>
    </citation>
    <scope>NUCLEOTIDE SEQUENCE</scope>
    <source>
        <strain evidence="2">GSL018</strain>
    </source>
</reference>
<gene>
    <name evidence="2" type="ORF">TSPGSL018_22812</name>
</gene>
<name>A0A061RXY7_9CHLO</name>
<feature type="region of interest" description="Disordered" evidence="1">
    <location>
        <begin position="118"/>
        <end position="197"/>
    </location>
</feature>
<evidence type="ECO:0000256" key="1">
    <source>
        <dbReference type="SAM" id="MobiDB-lite"/>
    </source>
</evidence>
<feature type="compositionally biased region" description="Polar residues" evidence="1">
    <location>
        <begin position="185"/>
        <end position="197"/>
    </location>
</feature>
<feature type="compositionally biased region" description="Polar residues" evidence="1">
    <location>
        <begin position="120"/>
        <end position="136"/>
    </location>
</feature>
<dbReference type="AlphaFoldDB" id="A0A061RXY7"/>
<feature type="compositionally biased region" description="Low complexity" evidence="1">
    <location>
        <begin position="142"/>
        <end position="156"/>
    </location>
</feature>
<proteinExistence type="predicted"/>
<evidence type="ECO:0000313" key="2">
    <source>
        <dbReference type="EMBL" id="JAC75540.1"/>
    </source>
</evidence>
<feature type="compositionally biased region" description="Low complexity" evidence="1">
    <location>
        <begin position="165"/>
        <end position="183"/>
    </location>
</feature>
<accession>A0A061RXY7</accession>